<evidence type="ECO:0000313" key="2">
    <source>
        <dbReference type="EMBL" id="GBF98552.1"/>
    </source>
</evidence>
<reference evidence="2 3" key="1">
    <citation type="journal article" date="2018" name="Sci. Rep.">
        <title>Raphidocelis subcapitata (=Pseudokirchneriella subcapitata) provides an insight into genome evolution and environmental adaptations in the Sphaeropleales.</title>
        <authorList>
            <person name="Suzuki S."/>
            <person name="Yamaguchi H."/>
            <person name="Nakajima N."/>
            <person name="Kawachi M."/>
        </authorList>
    </citation>
    <scope>NUCLEOTIDE SEQUENCE [LARGE SCALE GENOMIC DNA]</scope>
    <source>
        <strain evidence="2 3">NIES-35</strain>
    </source>
</reference>
<sequence>MGLASYAADVALHFVGRPAAEVLGVCASTALCLYSAPLDTFGYYSEHRISAGRTLAEYHKALSPYKPLALGEMMWPPTPSMVPKSAQPRAYYKQDGSSKAAPGCGGALPQQPQPQQPGGHSDTMMAEQAKQQAKQAPDDGACWIELAPGELTKVMRGSATLDWEAHKAQSAIRAAALRSKAAAERRAAGGPNEDLLAALAARRAAFEAQQGGGGGGGGAYVGVAPAERDALLAAARLKAAAAAARIQSPSAAFVQAYYTELAAEGEEDSCEIGFGGEGAAPGELCLGGGDDGCEEGDEPEPEWA</sequence>
<comment type="caution">
    <text evidence="2">The sequence shown here is derived from an EMBL/GenBank/DDBJ whole genome shotgun (WGS) entry which is preliminary data.</text>
</comment>
<feature type="compositionally biased region" description="Low complexity" evidence="1">
    <location>
        <begin position="126"/>
        <end position="135"/>
    </location>
</feature>
<proteinExistence type="predicted"/>
<evidence type="ECO:0000313" key="3">
    <source>
        <dbReference type="Proteomes" id="UP000247498"/>
    </source>
</evidence>
<organism evidence="2 3">
    <name type="scientific">Raphidocelis subcapitata</name>
    <dbReference type="NCBI Taxonomy" id="307507"/>
    <lineage>
        <taxon>Eukaryota</taxon>
        <taxon>Viridiplantae</taxon>
        <taxon>Chlorophyta</taxon>
        <taxon>core chlorophytes</taxon>
        <taxon>Chlorophyceae</taxon>
        <taxon>CS clade</taxon>
        <taxon>Sphaeropleales</taxon>
        <taxon>Selenastraceae</taxon>
        <taxon>Raphidocelis</taxon>
    </lineage>
</organism>
<evidence type="ECO:0000256" key="1">
    <source>
        <dbReference type="SAM" id="MobiDB-lite"/>
    </source>
</evidence>
<name>A0A2V0PHQ3_9CHLO</name>
<protein>
    <submittedName>
        <fullName evidence="2">Uncharacterized protein</fullName>
    </submittedName>
</protein>
<dbReference type="InParanoid" id="A0A2V0PHQ3"/>
<dbReference type="Proteomes" id="UP000247498">
    <property type="component" value="Unassembled WGS sequence"/>
</dbReference>
<dbReference type="EMBL" id="BDRX01000128">
    <property type="protein sequence ID" value="GBF98552.1"/>
    <property type="molecule type" value="Genomic_DNA"/>
</dbReference>
<feature type="region of interest" description="Disordered" evidence="1">
    <location>
        <begin position="80"/>
        <end position="138"/>
    </location>
</feature>
<gene>
    <name evidence="2" type="ORF">Rsub_11882</name>
</gene>
<accession>A0A2V0PHQ3</accession>
<dbReference type="AlphaFoldDB" id="A0A2V0PHQ3"/>
<keyword evidence="3" id="KW-1185">Reference proteome</keyword>